<feature type="transmembrane region" description="Helical" evidence="6">
    <location>
        <begin position="499"/>
        <end position="522"/>
    </location>
</feature>
<feature type="transmembrane region" description="Helical" evidence="6">
    <location>
        <begin position="130"/>
        <end position="149"/>
    </location>
</feature>
<evidence type="ECO:0000256" key="6">
    <source>
        <dbReference type="SAM" id="Phobius"/>
    </source>
</evidence>
<dbReference type="PANTHER" id="PTHR23507">
    <property type="entry name" value="ZGC:174356"/>
    <property type="match status" value="1"/>
</dbReference>
<feature type="transmembrane region" description="Helical" evidence="6">
    <location>
        <begin position="409"/>
        <end position="427"/>
    </location>
</feature>
<evidence type="ECO:0008006" key="9">
    <source>
        <dbReference type="Google" id="ProtNLM"/>
    </source>
</evidence>
<feature type="transmembrane region" description="Helical" evidence="6">
    <location>
        <begin position="467"/>
        <end position="487"/>
    </location>
</feature>
<reference evidence="7 8" key="1">
    <citation type="journal article" date="2019" name="Mol. Biol. Evol.">
        <title>Blast fungal genomes show frequent chromosomal changes, gene gains and losses, and effector gene turnover.</title>
        <authorList>
            <person name="Gomez Luciano L.B."/>
            <person name="Jason Tsai I."/>
            <person name="Chuma I."/>
            <person name="Tosa Y."/>
            <person name="Chen Y.H."/>
            <person name="Li J.Y."/>
            <person name="Li M.Y."/>
            <person name="Jade Lu M.Y."/>
            <person name="Nakayashiki H."/>
            <person name="Li W.H."/>
        </authorList>
    </citation>
    <scope>NUCLEOTIDE SEQUENCE [LARGE SCALE GENOMIC DNA]</scope>
    <source>
        <strain evidence="7 8">NI907</strain>
    </source>
</reference>
<dbReference type="Pfam" id="PF07690">
    <property type="entry name" value="MFS_1"/>
    <property type="match status" value="1"/>
</dbReference>
<feature type="transmembrane region" description="Helical" evidence="6">
    <location>
        <begin position="190"/>
        <end position="214"/>
    </location>
</feature>
<dbReference type="InterPro" id="IPR011701">
    <property type="entry name" value="MFS"/>
</dbReference>
<evidence type="ECO:0000256" key="2">
    <source>
        <dbReference type="ARBA" id="ARBA00022692"/>
    </source>
</evidence>
<feature type="region of interest" description="Disordered" evidence="5">
    <location>
        <begin position="283"/>
        <end position="303"/>
    </location>
</feature>
<reference evidence="8" key="2">
    <citation type="submission" date="2019-10" db="EMBL/GenBank/DDBJ databases">
        <authorList>
            <consortium name="NCBI Genome Project"/>
        </authorList>
    </citation>
    <scope>NUCLEOTIDE SEQUENCE</scope>
    <source>
        <strain evidence="8">NI907</strain>
    </source>
</reference>
<dbReference type="AlphaFoldDB" id="A0A6P8AXT8"/>
<feature type="region of interest" description="Disordered" evidence="5">
    <location>
        <begin position="16"/>
        <end position="51"/>
    </location>
</feature>
<dbReference type="Proteomes" id="UP000515153">
    <property type="component" value="Chromosome VII"/>
</dbReference>
<dbReference type="SUPFAM" id="SSF103473">
    <property type="entry name" value="MFS general substrate transporter"/>
    <property type="match status" value="1"/>
</dbReference>
<dbReference type="RefSeq" id="XP_030979682.1">
    <property type="nucleotide sequence ID" value="XM_031130214.1"/>
</dbReference>
<comment type="subcellular location">
    <subcellularLocation>
        <location evidence="1">Membrane</location>
        <topology evidence="1">Multi-pass membrane protein</topology>
    </subcellularLocation>
</comment>
<gene>
    <name evidence="8" type="ORF">PgNI_10240</name>
</gene>
<dbReference type="InterPro" id="IPR036259">
    <property type="entry name" value="MFS_trans_sf"/>
</dbReference>
<dbReference type="Gene3D" id="1.20.1250.20">
    <property type="entry name" value="MFS general substrate transporter like domains"/>
    <property type="match status" value="1"/>
</dbReference>
<feature type="transmembrane region" description="Helical" evidence="6">
    <location>
        <begin position="226"/>
        <end position="249"/>
    </location>
</feature>
<protein>
    <recommendedName>
        <fullName evidence="9">Major facilitator superfamily (MFS) profile domain-containing protein</fullName>
    </recommendedName>
</protein>
<dbReference type="KEGG" id="pgri:PgNI_10240"/>
<sequence>MTTTATPARIITDDHAFLSPSRATDGESSPLLSPAYDITQEDDDDRKQPAQPVPHIHYKRVILLIMATVCLIEMSVVIMQAPANSIMEDVICRNKLSLPPASKSGPLTLADDPRCKASDVQGELAMMRGWQLALDTLPSILCAVPYAMLADRLGRKPVLILAFFGLLLSIFWQVGVLLLSTHGIVPLWTIYLSSLCTFIGAFSCTGPAMLFTIVGDICPPVQRAAAFFQVSVAFLVGEMIGSPLAGGLMNLGGPWLSIGVSLMAACLSVGLLFFVPETLEKRQEDDGEDDDNDDNHSQNKKKRAAAPLTLRTAAGLAASSFRELWDFAVAHTNLLSLMIPMALFVLGRMVQDALLQYATKRYGISWSSASMLLAARTGSNLVFFVLVFPYISHVLTKTMHMSTPAKDLLMARWTGAIGAAGSFLVALSSTPALFAVSLAVFSVGTGFSPVLRSLVNTLVEQHHLAMVNSLISFLELLGAFIAGPLLSKALSVGIKLGGAWVGLPFFAAGCSLALSAAMVSVYRLPKSVKGGGRGGADEVLVGGRGGHQC</sequence>
<dbReference type="GeneID" id="41965122"/>
<organism evidence="7 8">
    <name type="scientific">Pyricularia grisea</name>
    <name type="common">Crabgrass-specific blast fungus</name>
    <name type="synonym">Magnaporthe grisea</name>
    <dbReference type="NCBI Taxonomy" id="148305"/>
    <lineage>
        <taxon>Eukaryota</taxon>
        <taxon>Fungi</taxon>
        <taxon>Dikarya</taxon>
        <taxon>Ascomycota</taxon>
        <taxon>Pezizomycotina</taxon>
        <taxon>Sordariomycetes</taxon>
        <taxon>Sordariomycetidae</taxon>
        <taxon>Magnaporthales</taxon>
        <taxon>Pyriculariaceae</taxon>
        <taxon>Pyricularia</taxon>
    </lineage>
</organism>
<feature type="transmembrane region" description="Helical" evidence="6">
    <location>
        <begin position="61"/>
        <end position="81"/>
    </location>
</feature>
<feature type="transmembrane region" description="Helical" evidence="6">
    <location>
        <begin position="255"/>
        <end position="275"/>
    </location>
</feature>
<reference evidence="8" key="3">
    <citation type="submission" date="2025-08" db="UniProtKB">
        <authorList>
            <consortium name="RefSeq"/>
        </authorList>
    </citation>
    <scope>IDENTIFICATION</scope>
    <source>
        <strain evidence="8">NI907</strain>
    </source>
</reference>
<keyword evidence="2 6" id="KW-0812">Transmembrane</keyword>
<evidence type="ECO:0000256" key="5">
    <source>
        <dbReference type="SAM" id="MobiDB-lite"/>
    </source>
</evidence>
<evidence type="ECO:0000313" key="7">
    <source>
        <dbReference type="Proteomes" id="UP000515153"/>
    </source>
</evidence>
<feature type="transmembrane region" description="Helical" evidence="6">
    <location>
        <begin position="158"/>
        <end position="178"/>
    </location>
</feature>
<feature type="transmembrane region" description="Helical" evidence="6">
    <location>
        <begin position="366"/>
        <end position="388"/>
    </location>
</feature>
<evidence type="ECO:0000256" key="1">
    <source>
        <dbReference type="ARBA" id="ARBA00004141"/>
    </source>
</evidence>
<accession>A0A6P8AXT8</accession>
<evidence type="ECO:0000256" key="4">
    <source>
        <dbReference type="ARBA" id="ARBA00023136"/>
    </source>
</evidence>
<dbReference type="GO" id="GO:0022857">
    <property type="term" value="F:transmembrane transporter activity"/>
    <property type="evidence" value="ECO:0007669"/>
    <property type="project" value="InterPro"/>
</dbReference>
<name>A0A6P8AXT8_PYRGI</name>
<evidence type="ECO:0000313" key="8">
    <source>
        <dbReference type="RefSeq" id="XP_030979682.1"/>
    </source>
</evidence>
<keyword evidence="3 6" id="KW-1133">Transmembrane helix</keyword>
<proteinExistence type="predicted"/>
<evidence type="ECO:0000256" key="3">
    <source>
        <dbReference type="ARBA" id="ARBA00022989"/>
    </source>
</evidence>
<dbReference type="PANTHER" id="PTHR23507:SF1">
    <property type="entry name" value="FI18259P1-RELATED"/>
    <property type="match status" value="1"/>
</dbReference>
<feature type="transmembrane region" description="Helical" evidence="6">
    <location>
        <begin position="324"/>
        <end position="346"/>
    </location>
</feature>
<feature type="transmembrane region" description="Helical" evidence="6">
    <location>
        <begin position="433"/>
        <end position="455"/>
    </location>
</feature>
<keyword evidence="7" id="KW-1185">Reference proteome</keyword>
<keyword evidence="4 6" id="KW-0472">Membrane</keyword>
<dbReference type="GO" id="GO:0016020">
    <property type="term" value="C:membrane"/>
    <property type="evidence" value="ECO:0007669"/>
    <property type="project" value="UniProtKB-SubCell"/>
</dbReference>